<proteinExistence type="predicted"/>
<comment type="caution">
    <text evidence="1">The sequence shown here is derived from an EMBL/GenBank/DDBJ whole genome shotgun (WGS) entry which is preliminary data.</text>
</comment>
<evidence type="ECO:0000313" key="2">
    <source>
        <dbReference type="Proteomes" id="UP001163603"/>
    </source>
</evidence>
<sequence>MKMILNKTKDHWAFLDEIEAPMWVDLTSEEAKSNGQEIDDEWFYTSHLFHQCSSRQLKAAFAHASEENVNPDLGLMGPSSPMLPSSVSRSRGKEYKSKNWRGDNHDVSLNKPHLVKLLSGKSSLVDLGSGKRMKPRPSSMKPNSLPVGLGSTEEIKPKLSFVNSKGTSNMKRSLVCERSSIGNAKGNSLKPVSVCEGSENSSSSMVDKGGESNPGSTVTSESNLRGQQKFPEVSSRPFGHTSELLSAVRITLRKSCITRQASRVETNSDRRQPTVETKNDGRQSRIEINKERCESRDRKSSSSKSSVGSSSVPGFDGKSSKFISTRKKEKTPDSRHVTRMTKAVVKDSSVQVKEGTINSRRGDKTTIAKPNHKEMAKSKVQSLRAKSSLPLRVNEQKSSTGAMKAREKVELGGLNRKVGGGKENSTVKVSASQKCNGRNNPSGSIRGSNGTKHNVPQKSNTRVLAGPKV</sequence>
<dbReference type="EMBL" id="CM047738">
    <property type="protein sequence ID" value="KAJ0047187.1"/>
    <property type="molecule type" value="Genomic_DNA"/>
</dbReference>
<reference evidence="2" key="1">
    <citation type="journal article" date="2023" name="G3 (Bethesda)">
        <title>Genome assembly and association tests identify interacting loci associated with vigor, precocity, and sex in interspecific pistachio rootstocks.</title>
        <authorList>
            <person name="Palmer W."/>
            <person name="Jacygrad E."/>
            <person name="Sagayaradj S."/>
            <person name="Cavanaugh K."/>
            <person name="Han R."/>
            <person name="Bertier L."/>
            <person name="Beede B."/>
            <person name="Kafkas S."/>
            <person name="Golino D."/>
            <person name="Preece J."/>
            <person name="Michelmore R."/>
        </authorList>
    </citation>
    <scope>NUCLEOTIDE SEQUENCE [LARGE SCALE GENOMIC DNA]</scope>
</reference>
<organism evidence="1 2">
    <name type="scientific">Pistacia integerrima</name>
    <dbReference type="NCBI Taxonomy" id="434235"/>
    <lineage>
        <taxon>Eukaryota</taxon>
        <taxon>Viridiplantae</taxon>
        <taxon>Streptophyta</taxon>
        <taxon>Embryophyta</taxon>
        <taxon>Tracheophyta</taxon>
        <taxon>Spermatophyta</taxon>
        <taxon>Magnoliopsida</taxon>
        <taxon>eudicotyledons</taxon>
        <taxon>Gunneridae</taxon>
        <taxon>Pentapetalae</taxon>
        <taxon>rosids</taxon>
        <taxon>malvids</taxon>
        <taxon>Sapindales</taxon>
        <taxon>Anacardiaceae</taxon>
        <taxon>Pistacia</taxon>
    </lineage>
</organism>
<gene>
    <name evidence="1" type="ORF">Pint_04424</name>
</gene>
<dbReference type="Proteomes" id="UP001163603">
    <property type="component" value="Chromosome 3"/>
</dbReference>
<evidence type="ECO:0000313" key="1">
    <source>
        <dbReference type="EMBL" id="KAJ0047187.1"/>
    </source>
</evidence>
<protein>
    <submittedName>
        <fullName evidence="1">Uncharacterized protein</fullName>
    </submittedName>
</protein>
<name>A0ACC0ZAD2_9ROSI</name>
<accession>A0ACC0ZAD2</accession>
<keyword evidence="2" id="KW-1185">Reference proteome</keyword>